<organism evidence="1">
    <name type="scientific">viral metagenome</name>
    <dbReference type="NCBI Taxonomy" id="1070528"/>
    <lineage>
        <taxon>unclassified sequences</taxon>
        <taxon>metagenomes</taxon>
        <taxon>organismal metagenomes</taxon>
    </lineage>
</organism>
<evidence type="ECO:0000313" key="1">
    <source>
        <dbReference type="EMBL" id="QJA96254.1"/>
    </source>
</evidence>
<proteinExistence type="predicted"/>
<accession>A0A6M3LRW6</accession>
<sequence length="43" mass="5136">MKDGDRLVTLCRLASLEELVTEREKKAEELRLEIWRCKESETK</sequence>
<gene>
    <name evidence="1" type="ORF">MM415B04875_0003</name>
</gene>
<reference evidence="1" key="1">
    <citation type="submission" date="2020-03" db="EMBL/GenBank/DDBJ databases">
        <title>The deep terrestrial virosphere.</title>
        <authorList>
            <person name="Holmfeldt K."/>
            <person name="Nilsson E."/>
            <person name="Simone D."/>
            <person name="Lopez-Fernandez M."/>
            <person name="Wu X."/>
            <person name="de Brujin I."/>
            <person name="Lundin D."/>
            <person name="Andersson A."/>
            <person name="Bertilsson S."/>
            <person name="Dopson M."/>
        </authorList>
    </citation>
    <scope>NUCLEOTIDE SEQUENCE</scope>
    <source>
        <strain evidence="1">MM415B04875</strain>
    </source>
</reference>
<protein>
    <submittedName>
        <fullName evidence="1">Uncharacterized protein</fullName>
    </submittedName>
</protein>
<dbReference type="AlphaFoldDB" id="A0A6M3LRW6"/>
<dbReference type="EMBL" id="MT143383">
    <property type="protein sequence ID" value="QJA96254.1"/>
    <property type="molecule type" value="Genomic_DNA"/>
</dbReference>
<name>A0A6M3LRW6_9ZZZZ</name>